<gene>
    <name evidence="3" type="ORF">RND71_038027</name>
</gene>
<feature type="region of interest" description="Disordered" evidence="1">
    <location>
        <begin position="1"/>
        <end position="29"/>
    </location>
</feature>
<organism evidence="3 4">
    <name type="scientific">Anisodus tanguticus</name>
    <dbReference type="NCBI Taxonomy" id="243964"/>
    <lineage>
        <taxon>Eukaryota</taxon>
        <taxon>Viridiplantae</taxon>
        <taxon>Streptophyta</taxon>
        <taxon>Embryophyta</taxon>
        <taxon>Tracheophyta</taxon>
        <taxon>Spermatophyta</taxon>
        <taxon>Magnoliopsida</taxon>
        <taxon>eudicotyledons</taxon>
        <taxon>Gunneridae</taxon>
        <taxon>Pentapetalae</taxon>
        <taxon>asterids</taxon>
        <taxon>lamiids</taxon>
        <taxon>Solanales</taxon>
        <taxon>Solanaceae</taxon>
        <taxon>Solanoideae</taxon>
        <taxon>Hyoscyameae</taxon>
        <taxon>Anisodus</taxon>
    </lineage>
</organism>
<evidence type="ECO:0000313" key="4">
    <source>
        <dbReference type="Proteomes" id="UP001291623"/>
    </source>
</evidence>
<dbReference type="EMBL" id="JAVYJV010000021">
    <property type="protein sequence ID" value="KAK4342211.1"/>
    <property type="molecule type" value="Genomic_DNA"/>
</dbReference>
<protein>
    <recommendedName>
        <fullName evidence="2">DUF4283 domain-containing protein</fullName>
    </recommendedName>
</protein>
<comment type="caution">
    <text evidence="3">The sequence shown here is derived from an EMBL/GenBank/DDBJ whole genome shotgun (WGS) entry which is preliminary data.</text>
</comment>
<dbReference type="InterPro" id="IPR025558">
    <property type="entry name" value="DUF4283"/>
</dbReference>
<feature type="compositionally biased region" description="Low complexity" evidence="1">
    <location>
        <begin position="1"/>
        <end position="11"/>
    </location>
</feature>
<name>A0AAE1QZR2_9SOLA</name>
<evidence type="ECO:0000259" key="2">
    <source>
        <dbReference type="Pfam" id="PF14111"/>
    </source>
</evidence>
<proteinExistence type="predicted"/>
<dbReference type="AlphaFoldDB" id="A0AAE1QZR2"/>
<reference evidence="3" key="1">
    <citation type="submission" date="2023-12" db="EMBL/GenBank/DDBJ databases">
        <title>Genome assembly of Anisodus tanguticus.</title>
        <authorList>
            <person name="Wang Y.-J."/>
        </authorList>
    </citation>
    <scope>NUCLEOTIDE SEQUENCE</scope>
    <source>
        <strain evidence="3">KB-2021</strain>
        <tissue evidence="3">Leaf</tissue>
    </source>
</reference>
<dbReference type="Proteomes" id="UP001291623">
    <property type="component" value="Unassembled WGS sequence"/>
</dbReference>
<evidence type="ECO:0000313" key="3">
    <source>
        <dbReference type="EMBL" id="KAK4342211.1"/>
    </source>
</evidence>
<sequence>MSDSANSNSPAQPNPPTLPFEPDQRTTIFRPTPSLHRHQQTPLEPPLTTTPSQIWNKDDETLAAKTAEVADISITHGTHLGKPAVYFNAQDYFVNLAKEFKFTIVGKFINGKPNMEELRKLFFSQYLLKGKVNIAYYDYRIVYIDFANETDYNHIYFNPFIHIGQYIMKVQKWTPDTRNFHSSCLDSYSQIAMAPF</sequence>
<accession>A0AAE1QZR2</accession>
<dbReference type="Pfam" id="PF14111">
    <property type="entry name" value="DUF4283"/>
    <property type="match status" value="1"/>
</dbReference>
<feature type="domain" description="DUF4283" evidence="2">
    <location>
        <begin position="97"/>
        <end position="177"/>
    </location>
</feature>
<keyword evidence="4" id="KW-1185">Reference proteome</keyword>
<evidence type="ECO:0000256" key="1">
    <source>
        <dbReference type="SAM" id="MobiDB-lite"/>
    </source>
</evidence>